<evidence type="ECO:0000259" key="2">
    <source>
        <dbReference type="Pfam" id="PF01734"/>
    </source>
</evidence>
<dbReference type="InterPro" id="IPR002641">
    <property type="entry name" value="PNPLA_dom"/>
</dbReference>
<dbReference type="Pfam" id="PF01734">
    <property type="entry name" value="Patatin"/>
    <property type="match status" value="1"/>
</dbReference>
<gene>
    <name evidence="3" type="ORF">A3J46_06575</name>
</gene>
<organism evidence="3 4">
    <name type="scientific">Candidatus Yanofskybacteria bacterium RIFCSPHIGHO2_02_FULL_41_11</name>
    <dbReference type="NCBI Taxonomy" id="1802675"/>
    <lineage>
        <taxon>Bacteria</taxon>
        <taxon>Candidatus Yanofskyibacteriota</taxon>
    </lineage>
</organism>
<feature type="domain" description="PNPLA" evidence="2">
    <location>
        <begin position="19"/>
        <end position="243"/>
    </location>
</feature>
<keyword evidence="1" id="KW-0443">Lipid metabolism</keyword>
<comment type="caution">
    <text evidence="3">The sequence shown here is derived from an EMBL/GenBank/DDBJ whole genome shotgun (WGS) entry which is preliminary data.</text>
</comment>
<name>A0A1F8F7W5_9BACT</name>
<evidence type="ECO:0000313" key="3">
    <source>
        <dbReference type="EMBL" id="OGN08708.1"/>
    </source>
</evidence>
<dbReference type="AlphaFoldDB" id="A0A1F8F7W5"/>
<dbReference type="SUPFAM" id="SSF52151">
    <property type="entry name" value="FabD/lysophospholipase-like"/>
    <property type="match status" value="1"/>
</dbReference>
<reference evidence="3 4" key="1">
    <citation type="journal article" date="2016" name="Nat. Commun.">
        <title>Thousands of microbial genomes shed light on interconnected biogeochemical processes in an aquifer system.</title>
        <authorList>
            <person name="Anantharaman K."/>
            <person name="Brown C.T."/>
            <person name="Hug L.A."/>
            <person name="Sharon I."/>
            <person name="Castelle C.J."/>
            <person name="Probst A.J."/>
            <person name="Thomas B.C."/>
            <person name="Singh A."/>
            <person name="Wilkins M.J."/>
            <person name="Karaoz U."/>
            <person name="Brodie E.L."/>
            <person name="Williams K.H."/>
            <person name="Hubbard S.S."/>
            <person name="Banfield J.F."/>
        </authorList>
    </citation>
    <scope>NUCLEOTIDE SEQUENCE [LARGE SCALE GENOMIC DNA]</scope>
</reference>
<evidence type="ECO:0000256" key="1">
    <source>
        <dbReference type="ARBA" id="ARBA00023098"/>
    </source>
</evidence>
<proteinExistence type="predicted"/>
<accession>A0A1F8F7W5</accession>
<dbReference type="InterPro" id="IPR016035">
    <property type="entry name" value="Acyl_Trfase/lysoPLipase"/>
</dbReference>
<dbReference type="Gene3D" id="3.40.1090.10">
    <property type="entry name" value="Cytosolic phospholipase A2 catalytic domain"/>
    <property type="match status" value="1"/>
</dbReference>
<dbReference type="EMBL" id="MGJP01000055">
    <property type="protein sequence ID" value="OGN08708.1"/>
    <property type="molecule type" value="Genomic_DNA"/>
</dbReference>
<dbReference type="GO" id="GO:0006629">
    <property type="term" value="P:lipid metabolic process"/>
    <property type="evidence" value="ECO:0007669"/>
    <property type="project" value="UniProtKB-KW"/>
</dbReference>
<evidence type="ECO:0000313" key="4">
    <source>
        <dbReference type="Proteomes" id="UP000177167"/>
    </source>
</evidence>
<dbReference type="Proteomes" id="UP000177167">
    <property type="component" value="Unassembled WGS sequence"/>
</dbReference>
<sequence>MSVKSPPRIGVMLGPHFVRMAGSFGYMKGYFKDYSLGRIPKPYNIVGVSSGSVVGAVTCPFTQKVFTKAEQRLTHLRGGDFYGQNKNLMLWGGVEALGPLALFLPWEKIRSGLLRNIAKGTAILGMELAEEQFIEHLFSVNGMFSNYRLFKLMMEFLDFPGIYNSGILLDLVAANLNGNILDNSNVAPHIVTNYKPEHMWQNEILAEGVRQSTSIPGFFETHKNDYGESITDGGIYSAFPIEIPYNHGCDVIVIVELNYAGQGYLNHDYSKWTSAIHRALDITVDDKHTLVLRGCRNMNNDLEKIKSMEAAISGLESISKDLPARQKEAVNQQIVNLQQAIAGLTAYGKNFFNLVVVKSRREIPEFNFRSFDEKYMKMSIDIGEEAYMTSRDEIYRAIDRLQ</sequence>
<protein>
    <recommendedName>
        <fullName evidence="2">PNPLA domain-containing protein</fullName>
    </recommendedName>
</protein>